<dbReference type="Proteomes" id="UP000712600">
    <property type="component" value="Unassembled WGS sequence"/>
</dbReference>
<dbReference type="AlphaFoldDB" id="A0A8S9SBJ6"/>
<sequence length="253" mass="27609">MAPDACTATPRAPHVLQHGQDSWRVPPLLPDVMLHDWNSCKAPQQLTHGWPHASNACAATPRASTCEAACTASMHGDTSSVYRHSAYWAGQDCHVHPAKKQSTNWAATLGITRDVKQVYPSRLVPYRGSGCLTSLREVASALCFINSYCARDDDLALSWSLQLHSGFATTLWDVALASFALHGFDARCTHLAARGRSGSRKLSTGCWAQSGYATLLREVAPVQIGFSLQWVALHSTHLERAHQNFALIPISPR</sequence>
<organism evidence="1 2">
    <name type="scientific">Brassica cretica</name>
    <name type="common">Mustard</name>
    <dbReference type="NCBI Taxonomy" id="69181"/>
    <lineage>
        <taxon>Eukaryota</taxon>
        <taxon>Viridiplantae</taxon>
        <taxon>Streptophyta</taxon>
        <taxon>Embryophyta</taxon>
        <taxon>Tracheophyta</taxon>
        <taxon>Spermatophyta</taxon>
        <taxon>Magnoliopsida</taxon>
        <taxon>eudicotyledons</taxon>
        <taxon>Gunneridae</taxon>
        <taxon>Pentapetalae</taxon>
        <taxon>rosids</taxon>
        <taxon>malvids</taxon>
        <taxon>Brassicales</taxon>
        <taxon>Brassicaceae</taxon>
        <taxon>Brassiceae</taxon>
        <taxon>Brassica</taxon>
    </lineage>
</organism>
<proteinExistence type="predicted"/>
<dbReference type="EMBL" id="QGKX02000004">
    <property type="protein sequence ID" value="KAF3598224.1"/>
    <property type="molecule type" value="Genomic_DNA"/>
</dbReference>
<protein>
    <submittedName>
        <fullName evidence="1">Uncharacterized protein</fullName>
    </submittedName>
</protein>
<accession>A0A8S9SBJ6</accession>
<name>A0A8S9SBJ6_BRACR</name>
<evidence type="ECO:0000313" key="2">
    <source>
        <dbReference type="Proteomes" id="UP000712600"/>
    </source>
</evidence>
<evidence type="ECO:0000313" key="1">
    <source>
        <dbReference type="EMBL" id="KAF3598224.1"/>
    </source>
</evidence>
<reference evidence="1" key="1">
    <citation type="submission" date="2019-12" db="EMBL/GenBank/DDBJ databases">
        <title>Genome sequencing and annotation of Brassica cretica.</title>
        <authorList>
            <person name="Studholme D.J."/>
            <person name="Sarris P."/>
        </authorList>
    </citation>
    <scope>NUCLEOTIDE SEQUENCE</scope>
    <source>
        <strain evidence="1">PFS-109/04</strain>
        <tissue evidence="1">Leaf</tissue>
    </source>
</reference>
<gene>
    <name evidence="1" type="ORF">F2Q69_00036230</name>
</gene>
<comment type="caution">
    <text evidence="1">The sequence shown here is derived from an EMBL/GenBank/DDBJ whole genome shotgun (WGS) entry which is preliminary data.</text>
</comment>